<name>A0AAV8UGE9_9RHOD</name>
<feature type="region of interest" description="Disordered" evidence="1">
    <location>
        <begin position="198"/>
        <end position="230"/>
    </location>
</feature>
<dbReference type="AlphaFoldDB" id="A0AAV8UGE9"/>
<keyword evidence="3" id="KW-1185">Reference proteome</keyword>
<evidence type="ECO:0000256" key="1">
    <source>
        <dbReference type="SAM" id="MobiDB-lite"/>
    </source>
</evidence>
<comment type="caution">
    <text evidence="2">The sequence shown here is derived from an EMBL/GenBank/DDBJ whole genome shotgun (WGS) entry which is preliminary data.</text>
</comment>
<proteinExistence type="predicted"/>
<sequence>MRSKKTVRKRPDGLGDGEMVEVRSVAEKTTEIKRPWRSWKHDLSVTKTIVVPFLARVKLLKKNASSDVTQRWAKLPTYVLFGLECVGFQVDQEPWEDIEILFREKYVDEIETAINTFRFRPWLWPEAENVEKFDSLTEKEVEDCQKLTVDMSRLWFTDLEAPYTVMRQFRFLDRVLDQIGSMLPEDSKPRRAPVMTIDMAGRNGSASKSEAGTKRETSSDPGGKSKKVRTVTKTHLPFLRSSEDAYHARALKLLRKNLPPEAYDHDEPSGWLLEFVERIDGNPDNARDLRLRCMIKDCGSTVKISPQSVRSADGIPSPNVTPAKTHLLKCLSRTDGAPSKGEGRRPKKLVQS</sequence>
<protein>
    <submittedName>
        <fullName evidence="2">Uncharacterized protein</fullName>
    </submittedName>
</protein>
<evidence type="ECO:0000313" key="3">
    <source>
        <dbReference type="Proteomes" id="UP001157974"/>
    </source>
</evidence>
<accession>A0AAV8UGE9</accession>
<organism evidence="2 3">
    <name type="scientific">Rhodosorus marinus</name>
    <dbReference type="NCBI Taxonomy" id="101924"/>
    <lineage>
        <taxon>Eukaryota</taxon>
        <taxon>Rhodophyta</taxon>
        <taxon>Stylonematophyceae</taxon>
        <taxon>Stylonematales</taxon>
        <taxon>Stylonemataceae</taxon>
        <taxon>Rhodosorus</taxon>
    </lineage>
</organism>
<evidence type="ECO:0000313" key="2">
    <source>
        <dbReference type="EMBL" id="KAJ8901575.1"/>
    </source>
</evidence>
<dbReference type="Proteomes" id="UP001157974">
    <property type="component" value="Unassembled WGS sequence"/>
</dbReference>
<reference evidence="2 3" key="1">
    <citation type="journal article" date="2023" name="Nat. Commun.">
        <title>Origin of minicircular mitochondrial genomes in red algae.</title>
        <authorList>
            <person name="Lee Y."/>
            <person name="Cho C.H."/>
            <person name="Lee Y.M."/>
            <person name="Park S.I."/>
            <person name="Yang J.H."/>
            <person name="West J.A."/>
            <person name="Bhattacharya D."/>
            <person name="Yoon H.S."/>
        </authorList>
    </citation>
    <scope>NUCLEOTIDE SEQUENCE [LARGE SCALE GENOMIC DNA]</scope>
    <source>
        <strain evidence="2 3">CCMP1338</strain>
        <tissue evidence="2">Whole cell</tissue>
    </source>
</reference>
<gene>
    <name evidence="2" type="ORF">NDN08_003783</name>
</gene>
<feature type="region of interest" description="Disordered" evidence="1">
    <location>
        <begin position="305"/>
        <end position="352"/>
    </location>
</feature>
<dbReference type="EMBL" id="JAMWBK010000010">
    <property type="protein sequence ID" value="KAJ8901575.1"/>
    <property type="molecule type" value="Genomic_DNA"/>
</dbReference>